<evidence type="ECO:0000313" key="2">
    <source>
        <dbReference type="EMBL" id="PKX93525.1"/>
    </source>
</evidence>
<dbReference type="AlphaFoldDB" id="A0A2I1C7F8"/>
<proteinExistence type="predicted"/>
<dbReference type="OrthoDB" id="2663223at2759"/>
<dbReference type="RefSeq" id="XP_024682120.1">
    <property type="nucleotide sequence ID" value="XM_024830751.1"/>
</dbReference>
<evidence type="ECO:0000256" key="1">
    <source>
        <dbReference type="SAM" id="MobiDB-lite"/>
    </source>
</evidence>
<dbReference type="GeneID" id="36538084"/>
<dbReference type="EMBL" id="MSZS01000004">
    <property type="protein sequence ID" value="PKX93525.1"/>
    <property type="molecule type" value="Genomic_DNA"/>
</dbReference>
<comment type="caution">
    <text evidence="2">The sequence shown here is derived from an EMBL/GenBank/DDBJ whole genome shotgun (WGS) entry which is preliminary data.</text>
</comment>
<protein>
    <submittedName>
        <fullName evidence="2">Uncharacterized protein</fullName>
    </submittedName>
</protein>
<feature type="region of interest" description="Disordered" evidence="1">
    <location>
        <begin position="1"/>
        <end position="28"/>
    </location>
</feature>
<reference evidence="3" key="1">
    <citation type="journal article" date="2018" name="Proc. Natl. Acad. Sci. U.S.A.">
        <title>Linking secondary metabolites to gene clusters through genome sequencing of six diverse Aspergillus species.</title>
        <authorList>
            <person name="Kaerboelling I."/>
            <person name="Vesth T.C."/>
            <person name="Frisvad J.C."/>
            <person name="Nybo J.L."/>
            <person name="Theobald S."/>
            <person name="Kuo A."/>
            <person name="Bowyer P."/>
            <person name="Matsuda Y."/>
            <person name="Mondo S."/>
            <person name="Lyhne E.K."/>
            <person name="Kogle M.E."/>
            <person name="Clum A."/>
            <person name="Lipzen A."/>
            <person name="Salamov A."/>
            <person name="Ngan C.Y."/>
            <person name="Daum C."/>
            <person name="Chiniquy J."/>
            <person name="Barry K."/>
            <person name="LaButti K."/>
            <person name="Haridas S."/>
            <person name="Simmons B.A."/>
            <person name="Magnuson J.K."/>
            <person name="Mortensen U.H."/>
            <person name="Larsen T.O."/>
            <person name="Grigoriev I.V."/>
            <person name="Baker S.E."/>
            <person name="Andersen M.R."/>
        </authorList>
    </citation>
    <scope>NUCLEOTIDE SEQUENCE [LARGE SCALE GENOMIC DNA]</scope>
    <source>
        <strain evidence="3">IBT 16806</strain>
    </source>
</reference>
<accession>A0A2I1C7F8</accession>
<sequence length="139" mass="15976">MAAESTPIDSRDSYPRPSEIKPGAIDVSQLDEPKYKKYQRLTSEFDKETRWNDSVHTKINKVDTLIQANVAPEHHHILQGKVTPYEKPVRLKQQFEPKGDTSRQSVQMHGEIWLEDQLAVSQLKNGLQRGQISTKRAKQ</sequence>
<organism evidence="2 3">
    <name type="scientific">Aspergillus novofumigatus (strain IBT 16806)</name>
    <dbReference type="NCBI Taxonomy" id="1392255"/>
    <lineage>
        <taxon>Eukaryota</taxon>
        <taxon>Fungi</taxon>
        <taxon>Dikarya</taxon>
        <taxon>Ascomycota</taxon>
        <taxon>Pezizomycotina</taxon>
        <taxon>Eurotiomycetes</taxon>
        <taxon>Eurotiomycetidae</taxon>
        <taxon>Eurotiales</taxon>
        <taxon>Aspergillaceae</taxon>
        <taxon>Aspergillus</taxon>
        <taxon>Aspergillus subgen. Fumigati</taxon>
    </lineage>
</organism>
<dbReference type="Proteomes" id="UP000234474">
    <property type="component" value="Unassembled WGS sequence"/>
</dbReference>
<keyword evidence="3" id="KW-1185">Reference proteome</keyword>
<dbReference type="VEuPathDB" id="FungiDB:P174DRAFT_483692"/>
<evidence type="ECO:0000313" key="3">
    <source>
        <dbReference type="Proteomes" id="UP000234474"/>
    </source>
</evidence>
<gene>
    <name evidence="2" type="ORF">P174DRAFT_483692</name>
</gene>
<name>A0A2I1C7F8_ASPN1</name>
<dbReference type="STRING" id="1392255.A0A2I1C7F8"/>